<dbReference type="InterPro" id="IPR027417">
    <property type="entry name" value="P-loop_NTPase"/>
</dbReference>
<dbReference type="PANTHER" id="PTHR11472:SF34">
    <property type="entry name" value="REGULATOR OF TELOMERE ELONGATION HELICASE 1"/>
    <property type="match status" value="1"/>
</dbReference>
<dbReference type="GO" id="GO:0003678">
    <property type="term" value="F:DNA helicase activity"/>
    <property type="evidence" value="ECO:0007669"/>
    <property type="project" value="TreeGrafter"/>
</dbReference>
<accession>G0G9U9</accession>
<dbReference type="Gene3D" id="3.40.50.300">
    <property type="entry name" value="P-loop containing nucleotide triphosphate hydrolases"/>
    <property type="match status" value="2"/>
</dbReference>
<dbReference type="KEGG" id="stq:Spith_0569"/>
<dbReference type="InterPro" id="IPR011545">
    <property type="entry name" value="DEAD/DEAH_box_helicase_dom"/>
</dbReference>
<keyword evidence="7" id="KW-1185">Reference proteome</keyword>
<dbReference type="InterPro" id="IPR014013">
    <property type="entry name" value="Helic_SF1/SF2_ATP-bd_DinG/Rad3"/>
</dbReference>
<comment type="similarity">
    <text evidence="4">Belongs to the helicase family. DinG subfamily.</text>
</comment>
<dbReference type="GO" id="GO:0005524">
    <property type="term" value="F:ATP binding"/>
    <property type="evidence" value="ECO:0007669"/>
    <property type="project" value="UniProtKB-KW"/>
</dbReference>
<dbReference type="PANTHER" id="PTHR11472">
    <property type="entry name" value="DNA REPAIR DEAD HELICASE RAD3/XP-D SUBFAMILY MEMBER"/>
    <property type="match status" value="1"/>
</dbReference>
<dbReference type="RefSeq" id="WP_014624233.1">
    <property type="nucleotide sequence ID" value="NC_017583.1"/>
</dbReference>
<dbReference type="HOGENOM" id="CLU_012117_2_0_12"/>
<keyword evidence="2" id="KW-0378">Hydrolase</keyword>
<dbReference type="STRING" id="869211.Spith_0569"/>
<dbReference type="Gene3D" id="3.40.140.10">
    <property type="entry name" value="Cytidine Deaminase, domain 2"/>
    <property type="match status" value="1"/>
</dbReference>
<evidence type="ECO:0000256" key="1">
    <source>
        <dbReference type="ARBA" id="ARBA00022741"/>
    </source>
</evidence>
<dbReference type="SUPFAM" id="SSF52540">
    <property type="entry name" value="P-loop containing nucleoside triphosphate hydrolases"/>
    <property type="match status" value="2"/>
</dbReference>
<dbReference type="Pfam" id="PF13307">
    <property type="entry name" value="Helicase_C_2"/>
    <property type="match status" value="1"/>
</dbReference>
<dbReference type="GO" id="GO:0003676">
    <property type="term" value="F:nucleic acid binding"/>
    <property type="evidence" value="ECO:0007669"/>
    <property type="project" value="InterPro"/>
</dbReference>
<evidence type="ECO:0000313" key="6">
    <source>
        <dbReference type="EMBL" id="AEJ60849.1"/>
    </source>
</evidence>
<evidence type="ECO:0000256" key="3">
    <source>
        <dbReference type="ARBA" id="ARBA00022840"/>
    </source>
</evidence>
<evidence type="ECO:0000259" key="5">
    <source>
        <dbReference type="PROSITE" id="PS51193"/>
    </source>
</evidence>
<name>G0G9U9_WINT7</name>
<dbReference type="SMART" id="SM00491">
    <property type="entry name" value="HELICc2"/>
    <property type="match status" value="1"/>
</dbReference>
<evidence type="ECO:0000256" key="4">
    <source>
        <dbReference type="ARBA" id="ARBA00038058"/>
    </source>
</evidence>
<dbReference type="InterPro" id="IPR006555">
    <property type="entry name" value="ATP-dep_Helicase_C"/>
</dbReference>
<dbReference type="InterPro" id="IPR045028">
    <property type="entry name" value="DinG/Rad3-like"/>
</dbReference>
<dbReference type="PROSITE" id="PS51193">
    <property type="entry name" value="HELICASE_ATP_BIND_2"/>
    <property type="match status" value="1"/>
</dbReference>
<dbReference type="EMBL" id="CP002903">
    <property type="protein sequence ID" value="AEJ60849.1"/>
    <property type="molecule type" value="Genomic_DNA"/>
</dbReference>
<proteinExistence type="inferred from homology"/>
<dbReference type="PROSITE" id="PS01302">
    <property type="entry name" value="UPF0758"/>
    <property type="match status" value="1"/>
</dbReference>
<dbReference type="Pfam" id="PF00270">
    <property type="entry name" value="DEAD"/>
    <property type="match status" value="1"/>
</dbReference>
<feature type="domain" description="Helicase ATP-binding" evidence="5">
    <location>
        <begin position="133"/>
        <end position="423"/>
    </location>
</feature>
<dbReference type="InterPro" id="IPR020891">
    <property type="entry name" value="UPF0758_CS"/>
</dbReference>
<keyword evidence="1" id="KW-0547">Nucleotide-binding</keyword>
<evidence type="ECO:0000256" key="2">
    <source>
        <dbReference type="ARBA" id="ARBA00022801"/>
    </source>
</evidence>
<dbReference type="InterPro" id="IPR025657">
    <property type="entry name" value="RadC_JAB"/>
</dbReference>
<gene>
    <name evidence="6" type="ordered locus">Spith_0569</name>
</gene>
<protein>
    <submittedName>
        <fullName evidence="6">Helicase c2</fullName>
    </submittedName>
</protein>
<dbReference type="AlphaFoldDB" id="G0G9U9"/>
<evidence type="ECO:0000313" key="7">
    <source>
        <dbReference type="Proteomes" id="UP000007254"/>
    </source>
</evidence>
<dbReference type="PROSITE" id="PS00690">
    <property type="entry name" value="DEAH_ATP_HELICASE"/>
    <property type="match status" value="1"/>
</dbReference>
<dbReference type="InterPro" id="IPR002464">
    <property type="entry name" value="DNA/RNA_helicase_DEAH_CS"/>
</dbReference>
<sequence>MKAEERISARACGKIREAIADAEGNEVVLAAWLDGEGTVERVEVVSRGDVESAPAVLRQLERVDVVIHNHPSGVLAPSKADLAVAGILGEEGVGFYIVDNEVRHVYVVVEPLPERPLTPLPEEELAALLSPGGPFSAMPHYEYREGQVGLLREVVRAFNDDGILVAEAGTGIGKSYAYLIPALLWGTNNEERVVVSTATITLQQQLVEKDIPYVQKVLGTRVKVTLVKGRQNYLCRHRLAEVLEEGAEDLFTDPDLLKALADWAVSTPTGDRADIPFHVPDEVWGQVCSEAELCMGLRCPDRERCFVLRVRKEAAASRLLVVNHHLLFSDLSMRMEGRGFDTAAVLPGFSRLILDEAHNLEDSASSFFSQVLSPEGVLRVLRRIHSRGRRGAKGVLRRLEKTLGGLEQAGEWIADLNRIAERTEALRGVWLALLPEEGTVRMDGDAVSRCAPGFESLFALQEEILGFLGEVDRLMKSLDEAMKDHPVVQEFLLHVRRLRDVARFCQAYRDRADAEQVYWVERVRRTRGEPSFRLVITPLDPGALLREHLYEAVKTLVFTSATLTVGGSFTFWEETVGLVGMGDRLRERAFPSPFPYEEHVLLSVPTDAPPPEDAGYQAYLSSLLKEVLVLSEGHALVLFTSYRMLEDTYRDVAPVLLDHKLLVLKQGEDERSRLLSRFKEIPASILFGTESFWEGVDVPGEALQLVVLCRLPFRVPSHPVLQARVERLAAEGKSPFYHRQLPEAIMRFKQGFGRLMRRTTDRGVVLVTDSRIVSRSYGRLFLSSIPRTRLAVTHTEGVLREMERFLYPG</sequence>
<dbReference type="GO" id="GO:0006139">
    <property type="term" value="P:nucleobase-containing compound metabolic process"/>
    <property type="evidence" value="ECO:0007669"/>
    <property type="project" value="InterPro"/>
</dbReference>
<reference evidence="6 7" key="1">
    <citation type="submission" date="2011-06" db="EMBL/GenBank/DDBJ databases">
        <title>The complete genome of Spirochaeta thermophila DSM 6578.</title>
        <authorList>
            <consortium name="US DOE Joint Genome Institute (JGI-PGF)"/>
            <person name="Lucas S."/>
            <person name="Lapidus A."/>
            <person name="Bruce D."/>
            <person name="Goodwin L."/>
            <person name="Pitluck S."/>
            <person name="Peters L."/>
            <person name="Kyrpides N."/>
            <person name="Mavromatis K."/>
            <person name="Ivanova N."/>
            <person name="Mikailova N."/>
            <person name="Pagani I."/>
            <person name="Chertkov O."/>
            <person name="Detter J.C."/>
            <person name="Tapia R."/>
            <person name="Han C."/>
            <person name="Land M."/>
            <person name="Hauser L."/>
            <person name="Markowitz V."/>
            <person name="Cheng J.-F."/>
            <person name="Hugenholtz P."/>
            <person name="Woyke T."/>
            <person name="Wu D."/>
            <person name="Spring S."/>
            <person name="Merkhoffer B."/>
            <person name="Schneider S."/>
            <person name="Klenk H.-P."/>
            <person name="Eisen J.A."/>
        </authorList>
    </citation>
    <scope>NUCLEOTIDE SEQUENCE [LARGE SCALE GENOMIC DNA]</scope>
    <source>
        <strain evidence="7">ATCC 700085 / DSM 6578 / Z-1203</strain>
    </source>
</reference>
<keyword evidence="3" id="KW-0067">ATP-binding</keyword>
<dbReference type="GO" id="GO:0016818">
    <property type="term" value="F:hydrolase activity, acting on acid anhydrides, in phosphorus-containing anhydrides"/>
    <property type="evidence" value="ECO:0007669"/>
    <property type="project" value="InterPro"/>
</dbReference>
<keyword evidence="6" id="KW-0347">Helicase</keyword>
<dbReference type="Proteomes" id="UP000007254">
    <property type="component" value="Chromosome"/>
</dbReference>
<organism evidence="6 7">
    <name type="scientific">Winmispira thermophila (strain ATCC 700085 / DSM 6578 / Z-1203)</name>
    <name type="common">Spirochaeta thermophila</name>
    <dbReference type="NCBI Taxonomy" id="869211"/>
    <lineage>
        <taxon>Bacteria</taxon>
        <taxon>Pseudomonadati</taxon>
        <taxon>Spirochaetota</taxon>
        <taxon>Spirochaetia</taxon>
        <taxon>Winmispirales</taxon>
        <taxon>Winmispiraceae</taxon>
        <taxon>Winmispira</taxon>
    </lineage>
</organism>
<dbReference type="Pfam" id="PF04002">
    <property type="entry name" value="RadC"/>
    <property type="match status" value="1"/>
</dbReference>